<dbReference type="AlphaFoldDB" id="A0A9D4GTN8"/>
<dbReference type="Gene3D" id="3.40.50.620">
    <property type="entry name" value="HUPs"/>
    <property type="match status" value="1"/>
</dbReference>
<dbReference type="PANTHER" id="PTHR46989:SF3">
    <property type="entry name" value="USPA DOMAIN-CONTAINING PROTEIN"/>
    <property type="match status" value="1"/>
</dbReference>
<dbReference type="InterPro" id="IPR006015">
    <property type="entry name" value="Universal_stress_UspA"/>
</dbReference>
<feature type="non-terminal residue" evidence="2">
    <location>
        <position position="107"/>
    </location>
</feature>
<dbReference type="Proteomes" id="UP000828390">
    <property type="component" value="Unassembled WGS sequence"/>
</dbReference>
<evidence type="ECO:0000313" key="3">
    <source>
        <dbReference type="Proteomes" id="UP000828390"/>
    </source>
</evidence>
<gene>
    <name evidence="2" type="ORF">DPMN_121496</name>
</gene>
<proteinExistence type="predicted"/>
<reference evidence="2" key="2">
    <citation type="submission" date="2020-11" db="EMBL/GenBank/DDBJ databases">
        <authorList>
            <person name="McCartney M.A."/>
            <person name="Auch B."/>
            <person name="Kono T."/>
            <person name="Mallez S."/>
            <person name="Becker A."/>
            <person name="Gohl D.M."/>
            <person name="Silverstein K.A.T."/>
            <person name="Koren S."/>
            <person name="Bechman K.B."/>
            <person name="Herman A."/>
            <person name="Abrahante J.E."/>
            <person name="Garbe J."/>
        </authorList>
    </citation>
    <scope>NUCLEOTIDE SEQUENCE</scope>
    <source>
        <strain evidence="2">Duluth1</strain>
        <tissue evidence="2">Whole animal</tissue>
    </source>
</reference>
<evidence type="ECO:0000313" key="2">
    <source>
        <dbReference type="EMBL" id="KAH3819752.1"/>
    </source>
</evidence>
<dbReference type="PANTHER" id="PTHR46989">
    <property type="entry name" value="USP DOMAIN-CONTAINING PROTEIN"/>
    <property type="match status" value="1"/>
</dbReference>
<accession>A0A9D4GTN8</accession>
<name>A0A9D4GTN8_DREPO</name>
<sequence>FKLVGPMADPQALQDEFMSQHKVVEKLCADYTAKLRSAGVKGQVDEYSGNKPGETIVEQAEKLNADHVIMGTRGLTGMKKFFLGSVSNYVVQNCGVPVSVIPKKEQK</sequence>
<dbReference type="InterPro" id="IPR006016">
    <property type="entry name" value="UspA"/>
</dbReference>
<dbReference type="Pfam" id="PF00582">
    <property type="entry name" value="Usp"/>
    <property type="match status" value="1"/>
</dbReference>
<reference evidence="2" key="1">
    <citation type="journal article" date="2019" name="bioRxiv">
        <title>The Genome of the Zebra Mussel, Dreissena polymorpha: A Resource for Invasive Species Research.</title>
        <authorList>
            <person name="McCartney M.A."/>
            <person name="Auch B."/>
            <person name="Kono T."/>
            <person name="Mallez S."/>
            <person name="Zhang Y."/>
            <person name="Obille A."/>
            <person name="Becker A."/>
            <person name="Abrahante J.E."/>
            <person name="Garbe J."/>
            <person name="Badalamenti J.P."/>
            <person name="Herman A."/>
            <person name="Mangelson H."/>
            <person name="Liachko I."/>
            <person name="Sullivan S."/>
            <person name="Sone E.D."/>
            <person name="Koren S."/>
            <person name="Silverstein K.A.T."/>
            <person name="Beckman K.B."/>
            <person name="Gohl D.M."/>
        </authorList>
    </citation>
    <scope>NUCLEOTIDE SEQUENCE</scope>
    <source>
        <strain evidence="2">Duluth1</strain>
        <tissue evidence="2">Whole animal</tissue>
    </source>
</reference>
<dbReference type="InterPro" id="IPR014729">
    <property type="entry name" value="Rossmann-like_a/b/a_fold"/>
</dbReference>
<keyword evidence="3" id="KW-1185">Reference proteome</keyword>
<evidence type="ECO:0000259" key="1">
    <source>
        <dbReference type="Pfam" id="PF00582"/>
    </source>
</evidence>
<protein>
    <recommendedName>
        <fullName evidence="1">UspA domain-containing protein</fullName>
    </recommendedName>
</protein>
<comment type="caution">
    <text evidence="2">The sequence shown here is derived from an EMBL/GenBank/DDBJ whole genome shotgun (WGS) entry which is preliminary data.</text>
</comment>
<dbReference type="EMBL" id="JAIWYP010000005">
    <property type="protein sequence ID" value="KAH3819752.1"/>
    <property type="molecule type" value="Genomic_DNA"/>
</dbReference>
<feature type="domain" description="UspA" evidence="1">
    <location>
        <begin position="18"/>
        <end position="102"/>
    </location>
</feature>
<dbReference type="PRINTS" id="PR01438">
    <property type="entry name" value="UNVRSLSTRESS"/>
</dbReference>
<dbReference type="SUPFAM" id="SSF52402">
    <property type="entry name" value="Adenine nucleotide alpha hydrolases-like"/>
    <property type="match status" value="1"/>
</dbReference>
<organism evidence="2 3">
    <name type="scientific">Dreissena polymorpha</name>
    <name type="common">Zebra mussel</name>
    <name type="synonym">Mytilus polymorpha</name>
    <dbReference type="NCBI Taxonomy" id="45954"/>
    <lineage>
        <taxon>Eukaryota</taxon>
        <taxon>Metazoa</taxon>
        <taxon>Spiralia</taxon>
        <taxon>Lophotrochozoa</taxon>
        <taxon>Mollusca</taxon>
        <taxon>Bivalvia</taxon>
        <taxon>Autobranchia</taxon>
        <taxon>Heteroconchia</taxon>
        <taxon>Euheterodonta</taxon>
        <taxon>Imparidentia</taxon>
        <taxon>Neoheterodontei</taxon>
        <taxon>Myida</taxon>
        <taxon>Dreissenoidea</taxon>
        <taxon>Dreissenidae</taxon>
        <taxon>Dreissena</taxon>
    </lineage>
</organism>
<dbReference type="CDD" id="cd23659">
    <property type="entry name" value="USP_At3g01520-like"/>
    <property type="match status" value="1"/>
</dbReference>